<feature type="domain" description="OmpR/PhoB-type" evidence="3">
    <location>
        <begin position="8"/>
        <end position="104"/>
    </location>
</feature>
<evidence type="ECO:0000256" key="1">
    <source>
        <dbReference type="ARBA" id="ARBA00023125"/>
    </source>
</evidence>
<name>A0ABT0F4Q3_9PSED</name>
<protein>
    <submittedName>
        <fullName evidence="4">Winged helix-turn-helix domain-containing protein</fullName>
    </submittedName>
</protein>
<keyword evidence="5" id="KW-1185">Reference proteome</keyword>
<dbReference type="Gene3D" id="1.10.10.10">
    <property type="entry name" value="Winged helix-like DNA-binding domain superfamily/Winged helix DNA-binding domain"/>
    <property type="match status" value="1"/>
</dbReference>
<feature type="DNA-binding region" description="OmpR/PhoB-type" evidence="2">
    <location>
        <begin position="8"/>
        <end position="104"/>
    </location>
</feature>
<dbReference type="CDD" id="cd00383">
    <property type="entry name" value="trans_reg_C"/>
    <property type="match status" value="1"/>
</dbReference>
<dbReference type="EMBL" id="JAKNRW010000022">
    <property type="protein sequence ID" value="MCK1792657.1"/>
    <property type="molecule type" value="Genomic_DNA"/>
</dbReference>
<gene>
    <name evidence="4" type="ORF">L9059_21250</name>
</gene>
<dbReference type="Proteomes" id="UP001299876">
    <property type="component" value="Unassembled WGS sequence"/>
</dbReference>
<reference evidence="4 5" key="1">
    <citation type="submission" date="2022-02" db="EMBL/GenBank/DDBJ databases">
        <title>Comparative genomics of the first Antarctic Pseudomonas spp. capable of biotransforming 2,4,6-Trinitrotoluene.</title>
        <authorList>
            <person name="Cabrera M.A."/>
            <person name="Marquez S.L."/>
            <person name="Perez-Donoso J.M."/>
        </authorList>
    </citation>
    <scope>NUCLEOTIDE SEQUENCE [LARGE SCALE GENOMIC DNA]</scope>
    <source>
        <strain evidence="4 5">TNT19</strain>
    </source>
</reference>
<evidence type="ECO:0000259" key="3">
    <source>
        <dbReference type="PROSITE" id="PS51755"/>
    </source>
</evidence>
<dbReference type="SMART" id="SM00862">
    <property type="entry name" value="Trans_reg_C"/>
    <property type="match status" value="1"/>
</dbReference>
<accession>A0ABT0F4Q3</accession>
<dbReference type="RefSeq" id="WP_247292874.1">
    <property type="nucleotide sequence ID" value="NZ_JAKNRW010000022.1"/>
</dbReference>
<evidence type="ECO:0000313" key="5">
    <source>
        <dbReference type="Proteomes" id="UP001299876"/>
    </source>
</evidence>
<keyword evidence="1 2" id="KW-0238">DNA-binding</keyword>
<dbReference type="Pfam" id="PF00486">
    <property type="entry name" value="Trans_reg_C"/>
    <property type="match status" value="1"/>
</dbReference>
<organism evidence="4 5">
    <name type="scientific">Pseudomonas violetae</name>
    <dbReference type="NCBI Taxonomy" id="2915813"/>
    <lineage>
        <taxon>Bacteria</taxon>
        <taxon>Pseudomonadati</taxon>
        <taxon>Pseudomonadota</taxon>
        <taxon>Gammaproteobacteria</taxon>
        <taxon>Pseudomonadales</taxon>
        <taxon>Pseudomonadaceae</taxon>
        <taxon>Pseudomonas</taxon>
    </lineage>
</organism>
<evidence type="ECO:0000256" key="2">
    <source>
        <dbReference type="PROSITE-ProRule" id="PRU01091"/>
    </source>
</evidence>
<dbReference type="PROSITE" id="PS51755">
    <property type="entry name" value="OMPR_PHOB"/>
    <property type="match status" value="1"/>
</dbReference>
<proteinExistence type="predicted"/>
<dbReference type="InterPro" id="IPR001867">
    <property type="entry name" value="OmpR/PhoB-type_DNA-bd"/>
</dbReference>
<sequence length="119" mass="13223">MNSASDQSPSESFIFDQWRLQSDGTLMHAGKVVHVPPKELCVLRLLLGSAGWVVSKDHLLGAVWPETDAAEESLTRCICVLRKLLKENRGFIATVYGQGYRFDCPVVGPAMRTEQLNSF</sequence>
<evidence type="ECO:0000313" key="4">
    <source>
        <dbReference type="EMBL" id="MCK1792657.1"/>
    </source>
</evidence>
<dbReference type="InterPro" id="IPR016032">
    <property type="entry name" value="Sig_transdc_resp-reg_C-effctor"/>
</dbReference>
<dbReference type="InterPro" id="IPR036388">
    <property type="entry name" value="WH-like_DNA-bd_sf"/>
</dbReference>
<dbReference type="SUPFAM" id="SSF46894">
    <property type="entry name" value="C-terminal effector domain of the bipartite response regulators"/>
    <property type="match status" value="1"/>
</dbReference>
<comment type="caution">
    <text evidence="4">The sequence shown here is derived from an EMBL/GenBank/DDBJ whole genome shotgun (WGS) entry which is preliminary data.</text>
</comment>